<comment type="caution">
    <text evidence="2">The sequence shown here is derived from an EMBL/GenBank/DDBJ whole genome shotgun (WGS) entry which is preliminary data.</text>
</comment>
<dbReference type="InterPro" id="IPR050407">
    <property type="entry name" value="Geranylgeranyl_reductase"/>
</dbReference>
<dbReference type="PANTHER" id="PTHR42685:SF22">
    <property type="entry name" value="CONDITIONED MEDIUM FACTOR RECEPTOR 1"/>
    <property type="match status" value="1"/>
</dbReference>
<dbReference type="EMBL" id="MRCB01000012">
    <property type="protein sequence ID" value="OKH22814.1"/>
    <property type="molecule type" value="Genomic_DNA"/>
</dbReference>
<keyword evidence="3" id="KW-1185">Reference proteome</keyword>
<organism evidence="2 3">
    <name type="scientific">Hydrococcus rivularis NIES-593</name>
    <dbReference type="NCBI Taxonomy" id="1921803"/>
    <lineage>
        <taxon>Bacteria</taxon>
        <taxon>Bacillati</taxon>
        <taxon>Cyanobacteriota</taxon>
        <taxon>Cyanophyceae</taxon>
        <taxon>Pleurocapsales</taxon>
        <taxon>Hydrococcaceae</taxon>
        <taxon>Hydrococcus</taxon>
    </lineage>
</organism>
<dbReference type="Gene3D" id="3.50.50.60">
    <property type="entry name" value="FAD/NAD(P)-binding domain"/>
    <property type="match status" value="1"/>
</dbReference>
<dbReference type="AlphaFoldDB" id="A0A1U7HGY2"/>
<reference evidence="2 3" key="1">
    <citation type="submission" date="2016-11" db="EMBL/GenBank/DDBJ databases">
        <title>Draft Genome Sequences of Nine Cyanobacterial Strains from Diverse Habitats.</title>
        <authorList>
            <person name="Zhu T."/>
            <person name="Hou S."/>
            <person name="Lu X."/>
            <person name="Hess W.R."/>
        </authorList>
    </citation>
    <scope>NUCLEOTIDE SEQUENCE [LARGE SCALE GENOMIC DNA]</scope>
    <source>
        <strain evidence="2 3">NIES-593</strain>
    </source>
</reference>
<name>A0A1U7HGY2_9CYAN</name>
<protein>
    <submittedName>
        <fullName evidence="2">Dehydrogenase</fullName>
    </submittedName>
</protein>
<evidence type="ECO:0000313" key="3">
    <source>
        <dbReference type="Proteomes" id="UP000186868"/>
    </source>
</evidence>
<evidence type="ECO:0000313" key="2">
    <source>
        <dbReference type="EMBL" id="OKH22814.1"/>
    </source>
</evidence>
<gene>
    <name evidence="2" type="ORF">NIES593_11885</name>
</gene>
<dbReference type="STRING" id="1921803.NIES593_11885"/>
<dbReference type="Pfam" id="PF22578">
    <property type="entry name" value="GGR_cat"/>
    <property type="match status" value="1"/>
</dbReference>
<dbReference type="OrthoDB" id="538871at2"/>
<accession>A0A1U7HGY2</accession>
<feature type="domain" description="Digeranylgeranylglycerophospholipid reductase catalytic" evidence="1">
    <location>
        <begin position="184"/>
        <end position="240"/>
    </location>
</feature>
<dbReference type="InterPro" id="IPR054715">
    <property type="entry name" value="GGR_cat"/>
</dbReference>
<sequence length="418" mass="48408">MKEFDVVIVGGGPAGGHCARLLAKSNYQVLLIEQCEHFYQNNFSSAATPLETLEKFDLPQDVVASVWQKITIVTSKVRQDWESQKTLGAVFDFAKLREFLAQEVERSGGEVWLGHRYLKSWQEAEKTVVSIKPKNSDAIAVSTKVLVDATGYARAVMYEKKRDRPKFLKGTGIEYLIEVSDRDYEKYSNSLVFFMGYKWIPKGYSWIFPMNNNQLKVGSACLEEPHKFVDRIKPLKEYIYLIFKEYMQLDRYKIVDIHGSILEYSIGLNDRYFRDNIIAIGDAVSTVNFLGGEGIRHAMQGAEIANEYIQEYLKSKIENFQGYQKSMHKYFAYKWNISDRISRRVYLEYPDEKIDRRVAVLKSLSVEDMMEILFNYKFEKVTNLLWHYSMVKLEKVLNLIKSAIVSSIGAISFSKARE</sequence>
<dbReference type="PANTHER" id="PTHR42685">
    <property type="entry name" value="GERANYLGERANYL DIPHOSPHATE REDUCTASE"/>
    <property type="match status" value="1"/>
</dbReference>
<dbReference type="RefSeq" id="WP_073599782.1">
    <property type="nucleotide sequence ID" value="NZ_MRCB01000012.1"/>
</dbReference>
<dbReference type="InterPro" id="IPR036188">
    <property type="entry name" value="FAD/NAD-bd_sf"/>
</dbReference>
<evidence type="ECO:0000259" key="1">
    <source>
        <dbReference type="Pfam" id="PF22578"/>
    </source>
</evidence>
<dbReference type="SUPFAM" id="SSF51905">
    <property type="entry name" value="FAD/NAD(P)-binding domain"/>
    <property type="match status" value="1"/>
</dbReference>
<dbReference type="Proteomes" id="UP000186868">
    <property type="component" value="Unassembled WGS sequence"/>
</dbReference>
<proteinExistence type="predicted"/>
<dbReference type="Pfam" id="PF12831">
    <property type="entry name" value="FAD_oxidored"/>
    <property type="match status" value="1"/>
</dbReference>